<dbReference type="Gene3D" id="2.60.40.10">
    <property type="entry name" value="Immunoglobulins"/>
    <property type="match status" value="1"/>
</dbReference>
<proteinExistence type="predicted"/>
<comment type="caution">
    <text evidence="2">The sequence shown here is derived from an EMBL/GenBank/DDBJ whole genome shotgun (WGS) entry which is preliminary data.</text>
</comment>
<dbReference type="PROSITE" id="PS51257">
    <property type="entry name" value="PROKAR_LIPOPROTEIN"/>
    <property type="match status" value="1"/>
</dbReference>
<protein>
    <submittedName>
        <fullName evidence="2">Uncharacterized protein</fullName>
    </submittedName>
</protein>
<feature type="signal peptide" evidence="1">
    <location>
        <begin position="1"/>
        <end position="27"/>
    </location>
</feature>
<reference evidence="2 3" key="1">
    <citation type="submission" date="2022-12" db="EMBL/GenBank/DDBJ databases">
        <title>Metagenome assembled genome from gulf of manar.</title>
        <authorList>
            <person name="Kohli P."/>
            <person name="Pk S."/>
            <person name="Venkata Ramana C."/>
            <person name="Sasikala C."/>
        </authorList>
    </citation>
    <scope>NUCLEOTIDE SEQUENCE [LARGE SCALE GENOMIC DNA]</scope>
    <source>
        <strain evidence="2">JB008</strain>
    </source>
</reference>
<name>A0AAJ1IHX0_9SPIO</name>
<dbReference type="SUPFAM" id="SSF89372">
    <property type="entry name" value="Fucose-specific lectin"/>
    <property type="match status" value="1"/>
</dbReference>
<gene>
    <name evidence="2" type="ORF">PQJ61_11520</name>
</gene>
<evidence type="ECO:0000256" key="1">
    <source>
        <dbReference type="SAM" id="SignalP"/>
    </source>
</evidence>
<feature type="chain" id="PRO_5042548323" evidence="1">
    <location>
        <begin position="28"/>
        <end position="509"/>
    </location>
</feature>
<dbReference type="AlphaFoldDB" id="A0AAJ1IHX0"/>
<accession>A0AAJ1IHX0</accession>
<sequence>MKNTLIKRKAPAAALLAILLFASCGSAELTAPTDLTAADGNKDNPMRIELRRLPAEGADIYYVYRSDTENGSYDDAGFSITSSNVETDDGGEELRYLFVDNIDDGEGGTYWYRVTSAANDDIVNESAMSAAASAETYEGTWSDTEELGDAVQLKLAADTSALYAVYVDDLVDSGELKVKKYAEQEDYEGEDETPMDWTALEDSPGTTDESADGAFSVFISGGELYTAFRDASGTDTHFVTMKYFHDSGDEEFSSFAWELVGAEKFNTASTEAVSEISALTIGLVGPIYSAFTEGGAPKLYEYNTTTETWFLRIDATGDSPATGDFPATADSINLLNHNNTLYVGYQKTSPAVGLYLRAYDDSDLQAGGLVTADAVADSNAVFVSGGGDIYAVYMPAGGTEVIVMQFANDTWTAIETAGDLESADNNGFGTLDAIWFDNALYVFYLDSSDSDKGWVKYYDGDEGWQTAQKNQAEAVTTGGTVTKLQLASSLGRLYAGWVEDGTAYVRILE</sequence>
<dbReference type="InterPro" id="IPR013783">
    <property type="entry name" value="Ig-like_fold"/>
</dbReference>
<dbReference type="EMBL" id="JAQQAL010000024">
    <property type="protein sequence ID" value="MDC7227381.1"/>
    <property type="molecule type" value="Genomic_DNA"/>
</dbReference>
<keyword evidence="1" id="KW-0732">Signal</keyword>
<dbReference type="Proteomes" id="UP001221217">
    <property type="component" value="Unassembled WGS sequence"/>
</dbReference>
<evidence type="ECO:0000313" key="2">
    <source>
        <dbReference type="EMBL" id="MDC7227381.1"/>
    </source>
</evidence>
<evidence type="ECO:0000313" key="3">
    <source>
        <dbReference type="Proteomes" id="UP001221217"/>
    </source>
</evidence>
<organism evidence="2 3">
    <name type="scientific">Candidatus Thalassospirochaeta sargassi</name>
    <dbReference type="NCBI Taxonomy" id="3119039"/>
    <lineage>
        <taxon>Bacteria</taxon>
        <taxon>Pseudomonadati</taxon>
        <taxon>Spirochaetota</taxon>
        <taxon>Spirochaetia</taxon>
        <taxon>Spirochaetales</taxon>
        <taxon>Spirochaetaceae</taxon>
        <taxon>Candidatus Thalassospirochaeta</taxon>
    </lineage>
</organism>